<name>A0ABV1RHL3_9ALTE</name>
<comment type="subcellular location">
    <subcellularLocation>
        <location evidence="7">Cell membrane</location>
    </subcellularLocation>
    <subcellularLocation>
        <location evidence="7">Bacterial flagellum basal body</location>
    </subcellularLocation>
</comment>
<keyword evidence="9" id="KW-0969">Cilium</keyword>
<dbReference type="NCBIfam" id="TIGR03500">
    <property type="entry name" value="FliO_TIGR"/>
    <property type="match status" value="1"/>
</dbReference>
<keyword evidence="4 7" id="KW-0472">Membrane</keyword>
<dbReference type="InterPro" id="IPR052205">
    <property type="entry name" value="FliO/MopB"/>
</dbReference>
<evidence type="ECO:0000256" key="8">
    <source>
        <dbReference type="SAM" id="SignalP"/>
    </source>
</evidence>
<dbReference type="Proteomes" id="UP001467690">
    <property type="component" value="Unassembled WGS sequence"/>
</dbReference>
<evidence type="ECO:0000256" key="6">
    <source>
        <dbReference type="ARBA" id="ARBA00037937"/>
    </source>
</evidence>
<keyword evidence="9" id="KW-0966">Cell projection</keyword>
<evidence type="ECO:0000256" key="5">
    <source>
        <dbReference type="ARBA" id="ARBA00023143"/>
    </source>
</evidence>
<comment type="similarity">
    <text evidence="6 7">Belongs to the FliO/MopB family.</text>
</comment>
<dbReference type="PANTHER" id="PTHR38766">
    <property type="entry name" value="FLAGELLAR PROTEIN FLIO"/>
    <property type="match status" value="1"/>
</dbReference>
<keyword evidence="2 7" id="KW-0812">Transmembrane</keyword>
<keyword evidence="3 7" id="KW-1133">Transmembrane helix</keyword>
<keyword evidence="1 7" id="KW-1003">Cell membrane</keyword>
<protein>
    <recommendedName>
        <fullName evidence="7">Flagellar protein</fullName>
    </recommendedName>
</protein>
<evidence type="ECO:0000256" key="3">
    <source>
        <dbReference type="ARBA" id="ARBA00022989"/>
    </source>
</evidence>
<dbReference type="InterPro" id="IPR022781">
    <property type="entry name" value="Flagellar_biosynth_FliO"/>
</dbReference>
<gene>
    <name evidence="9" type="primary">fliO</name>
    <name evidence="9" type="ORF">ABS311_10040</name>
</gene>
<comment type="caution">
    <text evidence="9">The sequence shown here is derived from an EMBL/GenBank/DDBJ whole genome shotgun (WGS) entry which is preliminary data.</text>
</comment>
<keyword evidence="9" id="KW-0282">Flagellum</keyword>
<evidence type="ECO:0000256" key="4">
    <source>
        <dbReference type="ARBA" id="ARBA00023136"/>
    </source>
</evidence>
<evidence type="ECO:0000313" key="10">
    <source>
        <dbReference type="Proteomes" id="UP001467690"/>
    </source>
</evidence>
<evidence type="ECO:0000256" key="2">
    <source>
        <dbReference type="ARBA" id="ARBA00022692"/>
    </source>
</evidence>
<evidence type="ECO:0000313" key="9">
    <source>
        <dbReference type="EMBL" id="MER2492222.1"/>
    </source>
</evidence>
<dbReference type="PANTHER" id="PTHR38766:SF1">
    <property type="entry name" value="FLAGELLAR PROTEIN FLIO"/>
    <property type="match status" value="1"/>
</dbReference>
<reference evidence="9 10" key="1">
    <citation type="submission" date="2024-06" db="EMBL/GenBank/DDBJ databases">
        <authorList>
            <person name="Chen R.Y."/>
        </authorList>
    </citation>
    <scope>NUCLEOTIDE SEQUENCE [LARGE SCALE GENOMIC DNA]</scope>
    <source>
        <strain evidence="9 10">D2</strain>
    </source>
</reference>
<keyword evidence="8" id="KW-0732">Signal</keyword>
<feature type="chain" id="PRO_5047182797" description="Flagellar protein" evidence="8">
    <location>
        <begin position="21"/>
        <end position="129"/>
    </location>
</feature>
<feature type="signal peptide" evidence="8">
    <location>
        <begin position="1"/>
        <end position="20"/>
    </location>
</feature>
<keyword evidence="5 7" id="KW-0975">Bacterial flagellum</keyword>
<dbReference type="Pfam" id="PF04347">
    <property type="entry name" value="FliO"/>
    <property type="match status" value="1"/>
</dbReference>
<proteinExistence type="inferred from homology"/>
<evidence type="ECO:0000256" key="7">
    <source>
        <dbReference type="RuleBase" id="RU362064"/>
    </source>
</evidence>
<keyword evidence="10" id="KW-1185">Reference proteome</keyword>
<organism evidence="9 10">
    <name type="scientific">Catenovulum sediminis</name>
    <dbReference type="NCBI Taxonomy" id="1740262"/>
    <lineage>
        <taxon>Bacteria</taxon>
        <taxon>Pseudomonadati</taxon>
        <taxon>Pseudomonadota</taxon>
        <taxon>Gammaproteobacteria</taxon>
        <taxon>Alteromonadales</taxon>
        <taxon>Alteromonadaceae</taxon>
        <taxon>Catenovulum</taxon>
    </lineage>
</organism>
<sequence>MARLSMLALCMLCLSTSALAESASITSSITSLLLALVFTIAVIFALAAVAKKTNIGQMRAGALKIVAVLPISNREKLILLDAGESQLLLGVTANSINLLKEFSPPLDVKQADFKQTLAGFMQKKTTHES</sequence>
<dbReference type="EMBL" id="JBELOE010000200">
    <property type="protein sequence ID" value="MER2492222.1"/>
    <property type="molecule type" value="Genomic_DNA"/>
</dbReference>
<feature type="transmembrane region" description="Helical" evidence="7">
    <location>
        <begin position="32"/>
        <end position="50"/>
    </location>
</feature>
<accession>A0ABV1RHL3</accession>
<evidence type="ECO:0000256" key="1">
    <source>
        <dbReference type="ARBA" id="ARBA00022475"/>
    </source>
</evidence>
<dbReference type="RefSeq" id="WP_246072215.1">
    <property type="nucleotide sequence ID" value="NZ_CP041660.1"/>
</dbReference>